<feature type="transmembrane region" description="Helical" evidence="9">
    <location>
        <begin position="196"/>
        <end position="217"/>
    </location>
</feature>
<dbReference type="InterPro" id="IPR018461">
    <property type="entry name" value="Na/H_Antiport_NhaC-like_C"/>
</dbReference>
<comment type="caution">
    <text evidence="11">The sequence shown here is derived from an EMBL/GenBank/DDBJ whole genome shotgun (WGS) entry which is preliminary data.</text>
</comment>
<keyword evidence="7 9" id="KW-0472">Membrane</keyword>
<dbReference type="OrthoDB" id="9762978at2"/>
<evidence type="ECO:0000259" key="10">
    <source>
        <dbReference type="Pfam" id="PF03553"/>
    </source>
</evidence>
<protein>
    <submittedName>
        <fullName evidence="11">Transporter (NhaC family)</fullName>
    </submittedName>
</protein>
<feature type="transmembrane region" description="Helical" evidence="9">
    <location>
        <begin position="451"/>
        <end position="471"/>
    </location>
</feature>
<evidence type="ECO:0000256" key="4">
    <source>
        <dbReference type="ARBA" id="ARBA00022475"/>
    </source>
</evidence>
<sequence length="484" mass="51041">MSTVKSPSYLQSLIPVISLILMLSASVYLYGADSSYGANQIALLLCAAITGLIGIYNGMSWESFEEGMLKGISLAFGSVMILLAVGALIGTWILSGTVPAMIYYGVQILDPSIFYFAACLICALVSVSIGSSWTTAGTLGIGLIGIAEALQLDPAITAGAIISGAYFGDKLSPLSETTNLASAITGVNLFDHIRHMLWTTVPAYVVALVFFAFLGFGNDAQITPVEITALVSAIQVEFNISLISLLPLVFLLFLAYKKVPAFPTILLGALFGAIMAAVLQPQAVEKLAGEVGDLGVVALHLKGIWTTLFDGYTSDSNNEMLGSLLSKGGMSSMLNTVWLIVCAMAFGGAIEKVGILEKLVGGALSMVHSTGSLITTTIVTAFAANVVTSDQYMAIVLPGRMYRLEFERRGLNALNLSRSLEDAGTITSPLIPWNTCGAYMAATLGIATWTYAPWALFNIICPFIGIAYGLLNIKLAKNETQAAA</sequence>
<dbReference type="Pfam" id="PF03553">
    <property type="entry name" value="Na_H_antiporter"/>
    <property type="match status" value="1"/>
</dbReference>
<feature type="transmembrane region" description="Helical" evidence="9">
    <location>
        <begin position="261"/>
        <end position="279"/>
    </location>
</feature>
<comment type="similarity">
    <text evidence="8">Belongs to the NhaC Na(+)/H(+) (TC 2.A.35) antiporter family.</text>
</comment>
<dbReference type="EMBL" id="REFJ01000004">
    <property type="protein sequence ID" value="RMA79362.1"/>
    <property type="molecule type" value="Genomic_DNA"/>
</dbReference>
<evidence type="ECO:0000256" key="9">
    <source>
        <dbReference type="SAM" id="Phobius"/>
    </source>
</evidence>
<feature type="transmembrane region" description="Helical" evidence="9">
    <location>
        <begin position="12"/>
        <end position="31"/>
    </location>
</feature>
<dbReference type="PANTHER" id="PTHR33451">
    <property type="entry name" value="MALATE-2H(+)/NA(+)-LACTATE ANTIPORTER"/>
    <property type="match status" value="1"/>
</dbReference>
<comment type="subcellular location">
    <subcellularLocation>
        <location evidence="1">Cell membrane</location>
        <topology evidence="1">Multi-pass membrane protein</topology>
    </subcellularLocation>
</comment>
<keyword evidence="3" id="KW-0050">Antiport</keyword>
<dbReference type="GO" id="GO:0015297">
    <property type="term" value="F:antiporter activity"/>
    <property type="evidence" value="ECO:0007669"/>
    <property type="project" value="UniProtKB-KW"/>
</dbReference>
<reference evidence="11 12" key="1">
    <citation type="submission" date="2018-10" db="EMBL/GenBank/DDBJ databases">
        <title>Genomic Encyclopedia of Type Strains, Phase IV (KMG-IV): sequencing the most valuable type-strain genomes for metagenomic binning, comparative biology and taxonomic classification.</title>
        <authorList>
            <person name="Goeker M."/>
        </authorList>
    </citation>
    <scope>NUCLEOTIDE SEQUENCE [LARGE SCALE GENOMIC DNA]</scope>
    <source>
        <strain evidence="11 12">DSM 25080</strain>
    </source>
</reference>
<feature type="transmembrane region" description="Helical" evidence="9">
    <location>
        <begin position="71"/>
        <end position="93"/>
    </location>
</feature>
<evidence type="ECO:0000256" key="8">
    <source>
        <dbReference type="ARBA" id="ARBA00038435"/>
    </source>
</evidence>
<dbReference type="AlphaFoldDB" id="A0A3M0AJY3"/>
<feature type="transmembrane region" description="Helical" evidence="9">
    <location>
        <begin position="229"/>
        <end position="255"/>
    </location>
</feature>
<dbReference type="RefSeq" id="WP_121877121.1">
    <property type="nucleotide sequence ID" value="NZ_REFJ01000004.1"/>
</dbReference>
<evidence type="ECO:0000256" key="2">
    <source>
        <dbReference type="ARBA" id="ARBA00022448"/>
    </source>
</evidence>
<dbReference type="InterPro" id="IPR004770">
    <property type="entry name" value="Na/H_antiport_NhaC"/>
</dbReference>
<keyword evidence="6 9" id="KW-1133">Transmembrane helix</keyword>
<feature type="transmembrane region" description="Helical" evidence="9">
    <location>
        <begin position="329"/>
        <end position="350"/>
    </location>
</feature>
<feature type="transmembrane region" description="Helical" evidence="9">
    <location>
        <begin position="113"/>
        <end position="134"/>
    </location>
</feature>
<accession>A0A3M0AJY3</accession>
<dbReference type="Proteomes" id="UP000267187">
    <property type="component" value="Unassembled WGS sequence"/>
</dbReference>
<dbReference type="InterPro" id="IPR052180">
    <property type="entry name" value="NhaC_Na-H+_Antiporter"/>
</dbReference>
<feature type="transmembrane region" description="Helical" evidence="9">
    <location>
        <begin position="37"/>
        <end position="59"/>
    </location>
</feature>
<evidence type="ECO:0000313" key="12">
    <source>
        <dbReference type="Proteomes" id="UP000267187"/>
    </source>
</evidence>
<gene>
    <name evidence="11" type="ORF">DFR27_1802</name>
</gene>
<dbReference type="GO" id="GO:0005886">
    <property type="term" value="C:plasma membrane"/>
    <property type="evidence" value="ECO:0007669"/>
    <property type="project" value="UniProtKB-SubCell"/>
</dbReference>
<keyword evidence="2" id="KW-0813">Transport</keyword>
<evidence type="ECO:0000256" key="3">
    <source>
        <dbReference type="ARBA" id="ARBA00022449"/>
    </source>
</evidence>
<dbReference type="NCBIfam" id="TIGR00931">
    <property type="entry name" value="antiport_nhaC"/>
    <property type="match status" value="1"/>
</dbReference>
<organism evidence="11 12">
    <name type="scientific">Umboniibacter marinipuniceus</name>
    <dbReference type="NCBI Taxonomy" id="569599"/>
    <lineage>
        <taxon>Bacteria</taxon>
        <taxon>Pseudomonadati</taxon>
        <taxon>Pseudomonadota</taxon>
        <taxon>Gammaproteobacteria</taxon>
        <taxon>Cellvibrionales</taxon>
        <taxon>Cellvibrionaceae</taxon>
        <taxon>Umboniibacter</taxon>
    </lineage>
</organism>
<evidence type="ECO:0000256" key="6">
    <source>
        <dbReference type="ARBA" id="ARBA00022989"/>
    </source>
</evidence>
<keyword evidence="5 9" id="KW-0812">Transmembrane</keyword>
<proteinExistence type="inferred from homology"/>
<evidence type="ECO:0000313" key="11">
    <source>
        <dbReference type="EMBL" id="RMA79362.1"/>
    </source>
</evidence>
<evidence type="ECO:0000256" key="5">
    <source>
        <dbReference type="ARBA" id="ARBA00022692"/>
    </source>
</evidence>
<keyword evidence="4" id="KW-1003">Cell membrane</keyword>
<name>A0A3M0AJY3_9GAMM</name>
<dbReference type="PANTHER" id="PTHR33451:SF3">
    <property type="entry name" value="MALATE-2H(+)_NA(+)-LACTATE ANTIPORTER"/>
    <property type="match status" value="1"/>
</dbReference>
<evidence type="ECO:0000256" key="1">
    <source>
        <dbReference type="ARBA" id="ARBA00004651"/>
    </source>
</evidence>
<feature type="transmembrane region" description="Helical" evidence="9">
    <location>
        <begin position="362"/>
        <end position="384"/>
    </location>
</feature>
<keyword evidence="12" id="KW-1185">Reference proteome</keyword>
<evidence type="ECO:0000256" key="7">
    <source>
        <dbReference type="ARBA" id="ARBA00023136"/>
    </source>
</evidence>
<feature type="domain" description="Na+/H+ antiporter NhaC-like C-terminal" evidence="10">
    <location>
        <begin position="164"/>
        <end position="472"/>
    </location>
</feature>